<protein>
    <submittedName>
        <fullName evidence="1">Uncharacterized protein</fullName>
    </submittedName>
</protein>
<dbReference type="Proteomes" id="UP000828390">
    <property type="component" value="Unassembled WGS sequence"/>
</dbReference>
<gene>
    <name evidence="1" type="ORF">DPMN_102027</name>
</gene>
<organism evidence="1 2">
    <name type="scientific">Dreissena polymorpha</name>
    <name type="common">Zebra mussel</name>
    <name type="synonym">Mytilus polymorpha</name>
    <dbReference type="NCBI Taxonomy" id="45954"/>
    <lineage>
        <taxon>Eukaryota</taxon>
        <taxon>Metazoa</taxon>
        <taxon>Spiralia</taxon>
        <taxon>Lophotrochozoa</taxon>
        <taxon>Mollusca</taxon>
        <taxon>Bivalvia</taxon>
        <taxon>Autobranchia</taxon>
        <taxon>Heteroconchia</taxon>
        <taxon>Euheterodonta</taxon>
        <taxon>Imparidentia</taxon>
        <taxon>Neoheterodontei</taxon>
        <taxon>Myida</taxon>
        <taxon>Dreissenoidea</taxon>
        <taxon>Dreissenidae</taxon>
        <taxon>Dreissena</taxon>
    </lineage>
</organism>
<dbReference type="EMBL" id="JAIWYP010000003">
    <property type="protein sequence ID" value="KAH3859309.1"/>
    <property type="molecule type" value="Genomic_DNA"/>
</dbReference>
<evidence type="ECO:0000313" key="2">
    <source>
        <dbReference type="Proteomes" id="UP000828390"/>
    </source>
</evidence>
<evidence type="ECO:0000313" key="1">
    <source>
        <dbReference type="EMBL" id="KAH3859309.1"/>
    </source>
</evidence>
<keyword evidence="2" id="KW-1185">Reference proteome</keyword>
<proteinExistence type="predicted"/>
<reference evidence="1" key="1">
    <citation type="journal article" date="2019" name="bioRxiv">
        <title>The Genome of the Zebra Mussel, Dreissena polymorpha: A Resource for Invasive Species Research.</title>
        <authorList>
            <person name="McCartney M.A."/>
            <person name="Auch B."/>
            <person name="Kono T."/>
            <person name="Mallez S."/>
            <person name="Zhang Y."/>
            <person name="Obille A."/>
            <person name="Becker A."/>
            <person name="Abrahante J.E."/>
            <person name="Garbe J."/>
            <person name="Badalamenti J.P."/>
            <person name="Herman A."/>
            <person name="Mangelson H."/>
            <person name="Liachko I."/>
            <person name="Sullivan S."/>
            <person name="Sone E.D."/>
            <person name="Koren S."/>
            <person name="Silverstein K.A.T."/>
            <person name="Beckman K.B."/>
            <person name="Gohl D.M."/>
        </authorList>
    </citation>
    <scope>NUCLEOTIDE SEQUENCE</scope>
    <source>
        <strain evidence="1">Duluth1</strain>
        <tissue evidence="1">Whole animal</tissue>
    </source>
</reference>
<comment type="caution">
    <text evidence="1">The sequence shown here is derived from an EMBL/GenBank/DDBJ whole genome shotgun (WGS) entry which is preliminary data.</text>
</comment>
<name>A0A9D4LK42_DREPO</name>
<sequence>MVDLKLKLRFPLDVATTTHCSDVLLLSRGTKKLVLLELTRKKNETKYQPLFDECQQLTRMEDLSGSTCT</sequence>
<reference evidence="1" key="2">
    <citation type="submission" date="2020-11" db="EMBL/GenBank/DDBJ databases">
        <authorList>
            <person name="McCartney M.A."/>
            <person name="Auch B."/>
            <person name="Kono T."/>
            <person name="Mallez S."/>
            <person name="Becker A."/>
            <person name="Gohl D.M."/>
            <person name="Silverstein K.A.T."/>
            <person name="Koren S."/>
            <person name="Bechman K.B."/>
            <person name="Herman A."/>
            <person name="Abrahante J.E."/>
            <person name="Garbe J."/>
        </authorList>
    </citation>
    <scope>NUCLEOTIDE SEQUENCE</scope>
    <source>
        <strain evidence="1">Duluth1</strain>
        <tissue evidence="1">Whole animal</tissue>
    </source>
</reference>
<accession>A0A9D4LK42</accession>
<dbReference type="AlphaFoldDB" id="A0A9D4LK42"/>